<gene>
    <name evidence="1" type="ORF">BECKTC1821E_GA0114239_10675</name>
</gene>
<proteinExistence type="predicted"/>
<organism evidence="1">
    <name type="scientific">Candidatus Kentrum sp. TC</name>
    <dbReference type="NCBI Taxonomy" id="2126339"/>
    <lineage>
        <taxon>Bacteria</taxon>
        <taxon>Pseudomonadati</taxon>
        <taxon>Pseudomonadota</taxon>
        <taxon>Gammaproteobacteria</taxon>
        <taxon>Candidatus Kentrum</taxon>
    </lineage>
</organism>
<dbReference type="AlphaFoldDB" id="A0A450YYI6"/>
<accession>A0A450YYI6</accession>
<name>A0A450YYI6_9GAMM</name>
<protein>
    <submittedName>
        <fullName evidence="1">Uncharacterized protein</fullName>
    </submittedName>
</protein>
<sequence length="82" mass="8842">MRAACLVEIAGDKLIGKTIRTRKEGIYPGGDATVIDIDPDPDEPNIVMMVHLPGWDNGEDGSGNADILYDEEVELLCGTPDE</sequence>
<evidence type="ECO:0000313" key="1">
    <source>
        <dbReference type="EMBL" id="VFK46589.1"/>
    </source>
</evidence>
<dbReference type="EMBL" id="CAADFT010000067">
    <property type="protein sequence ID" value="VFK46589.1"/>
    <property type="molecule type" value="Genomic_DNA"/>
</dbReference>
<reference evidence="1" key="1">
    <citation type="submission" date="2019-02" db="EMBL/GenBank/DDBJ databases">
        <authorList>
            <person name="Gruber-Vodicka R. H."/>
            <person name="Seah K. B. B."/>
        </authorList>
    </citation>
    <scope>NUCLEOTIDE SEQUENCE</scope>
    <source>
        <strain evidence="1">BECK_BZ125</strain>
    </source>
</reference>